<sequence>MKTELYGFQYDFIQNNGHSIVFTERQGKPLKVEDINSLQRKMIESNTIPHLLPLEVEEIDFRVRVYYNLTAKRMLTPYLKEKSLSMNEYYTLFLTIISTLEDSRLYMLSDQQYVLKEDFIFIGKNVQDLYLTYLPFNDIEGKNESLEDVKALLLNIAGEVQGLMGGAFKHVLHYIKDPNFNLSGLKALIMKLQAAQTQPHAMYAGSEMASALYTHGHSESAPAFNGEHQRSSSASQQAEASSSQSNKQEKATLKGALPPLTSRERTSSILMVVLSLAILWKLYDAFTVPTMLYICSGLSGVVIILWLMYWKVWRPGVKRQEGREDVPRPKGISAGNVPGREPLFAEGVAYSPYSQPPITDFQMSPAFAEHNSTSSPLSKDDTVMLGDASEVLTESREQKTPSTIRPFLEVIREGNQKEKVKLDTDHFVIGRNAEAVQYVENSIGVSRAHIEFVHLDGTYGVKDLGSKNGTQLNEEQLVPYKLYALKDQDKVFIGKVEYIFRMGT</sequence>
<dbReference type="SUPFAM" id="SSF49879">
    <property type="entry name" value="SMAD/FHA domain"/>
    <property type="match status" value="1"/>
</dbReference>
<keyword evidence="2" id="KW-0472">Membrane</keyword>
<feature type="domain" description="FHA" evidence="3">
    <location>
        <begin position="427"/>
        <end position="477"/>
    </location>
</feature>
<dbReference type="Proteomes" id="UP000656813">
    <property type="component" value="Unassembled WGS sequence"/>
</dbReference>
<organism evidence="4 5">
    <name type="scientific">Pullulanibacillus pueri</name>
    <dbReference type="NCBI Taxonomy" id="1437324"/>
    <lineage>
        <taxon>Bacteria</taxon>
        <taxon>Bacillati</taxon>
        <taxon>Bacillota</taxon>
        <taxon>Bacilli</taxon>
        <taxon>Bacillales</taxon>
        <taxon>Sporolactobacillaceae</taxon>
        <taxon>Pullulanibacillus</taxon>
    </lineage>
</organism>
<evidence type="ECO:0000259" key="3">
    <source>
        <dbReference type="PROSITE" id="PS50006"/>
    </source>
</evidence>
<dbReference type="PROSITE" id="PS50006">
    <property type="entry name" value="FHA_DOMAIN"/>
    <property type="match status" value="1"/>
</dbReference>
<comment type="caution">
    <text evidence="4">The sequence shown here is derived from an EMBL/GenBank/DDBJ whole genome shotgun (WGS) entry which is preliminary data.</text>
</comment>
<evidence type="ECO:0000313" key="5">
    <source>
        <dbReference type="Proteomes" id="UP000656813"/>
    </source>
</evidence>
<keyword evidence="2" id="KW-1133">Transmembrane helix</keyword>
<dbReference type="SMART" id="SM00240">
    <property type="entry name" value="FHA"/>
    <property type="match status" value="1"/>
</dbReference>
<dbReference type="InterPro" id="IPR000253">
    <property type="entry name" value="FHA_dom"/>
</dbReference>
<dbReference type="Pfam" id="PF19909">
    <property type="entry name" value="DUF6382"/>
    <property type="match status" value="1"/>
</dbReference>
<evidence type="ECO:0000313" key="4">
    <source>
        <dbReference type="EMBL" id="GGH77575.1"/>
    </source>
</evidence>
<evidence type="ECO:0000256" key="1">
    <source>
        <dbReference type="SAM" id="MobiDB-lite"/>
    </source>
</evidence>
<dbReference type="Pfam" id="PF00498">
    <property type="entry name" value="FHA"/>
    <property type="match status" value="1"/>
</dbReference>
<feature type="transmembrane region" description="Helical" evidence="2">
    <location>
        <begin position="289"/>
        <end position="310"/>
    </location>
</feature>
<evidence type="ECO:0000256" key="2">
    <source>
        <dbReference type="SAM" id="Phobius"/>
    </source>
</evidence>
<dbReference type="CDD" id="cd00060">
    <property type="entry name" value="FHA"/>
    <property type="match status" value="1"/>
</dbReference>
<dbReference type="AlphaFoldDB" id="A0A8J2ZU45"/>
<proteinExistence type="predicted"/>
<protein>
    <recommendedName>
        <fullName evidence="3">FHA domain-containing protein</fullName>
    </recommendedName>
</protein>
<reference evidence="4" key="2">
    <citation type="submission" date="2020-09" db="EMBL/GenBank/DDBJ databases">
        <authorList>
            <person name="Sun Q."/>
            <person name="Zhou Y."/>
        </authorList>
    </citation>
    <scope>NUCLEOTIDE SEQUENCE</scope>
    <source>
        <strain evidence="4">CGMCC 1.12777</strain>
    </source>
</reference>
<dbReference type="EMBL" id="BMFV01000005">
    <property type="protein sequence ID" value="GGH77575.1"/>
    <property type="molecule type" value="Genomic_DNA"/>
</dbReference>
<gene>
    <name evidence="4" type="ORF">GCM10007096_09670</name>
</gene>
<feature type="compositionally biased region" description="Low complexity" evidence="1">
    <location>
        <begin position="231"/>
        <end position="245"/>
    </location>
</feature>
<dbReference type="InterPro" id="IPR045962">
    <property type="entry name" value="DUF6382"/>
</dbReference>
<reference evidence="4" key="1">
    <citation type="journal article" date="2014" name="Int. J. Syst. Evol. Microbiol.">
        <title>Complete genome sequence of Corynebacterium casei LMG S-19264T (=DSM 44701T), isolated from a smear-ripened cheese.</title>
        <authorList>
            <consortium name="US DOE Joint Genome Institute (JGI-PGF)"/>
            <person name="Walter F."/>
            <person name="Albersmeier A."/>
            <person name="Kalinowski J."/>
            <person name="Ruckert C."/>
        </authorList>
    </citation>
    <scope>NUCLEOTIDE SEQUENCE</scope>
    <source>
        <strain evidence="4">CGMCC 1.12777</strain>
    </source>
</reference>
<name>A0A8J2ZU45_9BACL</name>
<keyword evidence="2" id="KW-0812">Transmembrane</keyword>
<dbReference type="InterPro" id="IPR008984">
    <property type="entry name" value="SMAD_FHA_dom_sf"/>
</dbReference>
<feature type="region of interest" description="Disordered" evidence="1">
    <location>
        <begin position="223"/>
        <end position="258"/>
    </location>
</feature>
<dbReference type="RefSeq" id="WP_188496269.1">
    <property type="nucleotide sequence ID" value="NZ_BMFV01000005.1"/>
</dbReference>
<keyword evidence="5" id="KW-1185">Reference proteome</keyword>
<accession>A0A8J2ZU45</accession>
<dbReference type="Gene3D" id="2.60.200.20">
    <property type="match status" value="1"/>
</dbReference>